<dbReference type="Pfam" id="PF08239">
    <property type="entry name" value="SH3_3"/>
    <property type="match status" value="2"/>
</dbReference>
<evidence type="ECO:0000313" key="3">
    <source>
        <dbReference type="Proteomes" id="UP001623592"/>
    </source>
</evidence>
<feature type="domain" description="SH3b" evidence="1">
    <location>
        <begin position="249"/>
        <end position="314"/>
    </location>
</feature>
<dbReference type="PANTHER" id="PTHR34408">
    <property type="entry name" value="FAMILY PROTEIN, PUTATIVE-RELATED"/>
    <property type="match status" value="1"/>
</dbReference>
<dbReference type="PANTHER" id="PTHR34408:SF1">
    <property type="entry name" value="GLYCOSYL HYDROLASE FAMILY 19 DOMAIN-CONTAINING PROTEIN HI_1415"/>
    <property type="match status" value="1"/>
</dbReference>
<dbReference type="SMART" id="SM00287">
    <property type="entry name" value="SH3b"/>
    <property type="match status" value="2"/>
</dbReference>
<keyword evidence="3" id="KW-1185">Reference proteome</keyword>
<organism evidence="2 3">
    <name type="scientific">Clostridium neuense</name>
    <dbReference type="NCBI Taxonomy" id="1728934"/>
    <lineage>
        <taxon>Bacteria</taxon>
        <taxon>Bacillati</taxon>
        <taxon>Bacillota</taxon>
        <taxon>Clostridia</taxon>
        <taxon>Eubacteriales</taxon>
        <taxon>Clostridiaceae</taxon>
        <taxon>Clostridium</taxon>
    </lineage>
</organism>
<dbReference type="InterPro" id="IPR052354">
    <property type="entry name" value="Cell_Wall_Dynamics_Protein"/>
</dbReference>
<comment type="caution">
    <text evidence="2">The sequence shown here is derived from an EMBL/GenBank/DDBJ whole genome shotgun (WGS) entry which is preliminary data.</text>
</comment>
<dbReference type="Gene3D" id="3.90.1720.10">
    <property type="entry name" value="endopeptidase domain like (from Nostoc punctiforme)"/>
    <property type="match status" value="1"/>
</dbReference>
<reference evidence="2 3" key="1">
    <citation type="submission" date="2024-11" db="EMBL/GenBank/DDBJ databases">
        <authorList>
            <person name="Heng Y.C."/>
            <person name="Lim A.C.H."/>
            <person name="Lee J.K.Y."/>
            <person name="Kittelmann S."/>
        </authorList>
    </citation>
    <scope>NUCLEOTIDE SEQUENCE [LARGE SCALE GENOMIC DNA]</scope>
    <source>
        <strain evidence="2 3">WILCCON 0114</strain>
    </source>
</reference>
<dbReference type="Gene3D" id="2.30.30.40">
    <property type="entry name" value="SH3 Domains"/>
    <property type="match status" value="2"/>
</dbReference>
<evidence type="ECO:0000259" key="1">
    <source>
        <dbReference type="PROSITE" id="PS51781"/>
    </source>
</evidence>
<accession>A0ABW8TQ72</accession>
<sequence length="381" mass="41201">MKRLNTIILTVILSVLILAPYKKTFAATQSPISRSAAEQRALNIINLNWTYSSVKNSTLPSTNGSSVTQPSQLKNVSTATMTGIPYDWGGLDSLDTSSDGAPWTSFVNAINSGAFAGNVNTSAPYGYIKGTAGIDCSGFVQAVFDINDYKQSTSTLLNSYFTKINLSDLKHMDILDHPGDHVVIFDKWGTLNGVQGAFTYESTPDQTYGGIQGTKKYFITMSEINSGYIPGRYVNIIEDSSNPDPMPVSDSYGIVSNVVYAANFRSDSSTSSAIIGTIPKNTVLKLLASNSGWYNVIYNGQTGWIYSSLITSVPSNSYVTVNNVYQLNIRSNPSSTASILGVLTEGQYAKVTGISTDGNWYKININGVEGFSAVKYLKYIN</sequence>
<evidence type="ECO:0000313" key="2">
    <source>
        <dbReference type="EMBL" id="MFL0253154.1"/>
    </source>
</evidence>
<dbReference type="PROSITE" id="PS51781">
    <property type="entry name" value="SH3B"/>
    <property type="match status" value="1"/>
</dbReference>
<protein>
    <submittedName>
        <fullName evidence="2">SH3 domain-containing protein</fullName>
    </submittedName>
</protein>
<dbReference type="Proteomes" id="UP001623592">
    <property type="component" value="Unassembled WGS sequence"/>
</dbReference>
<dbReference type="EMBL" id="JBJIAA010000027">
    <property type="protein sequence ID" value="MFL0253154.1"/>
    <property type="molecule type" value="Genomic_DNA"/>
</dbReference>
<name>A0ABW8TQ72_9CLOT</name>
<proteinExistence type="predicted"/>
<dbReference type="RefSeq" id="WP_406789820.1">
    <property type="nucleotide sequence ID" value="NZ_JBJIAA010000027.1"/>
</dbReference>
<dbReference type="InterPro" id="IPR003646">
    <property type="entry name" value="SH3-like_bac-type"/>
</dbReference>
<gene>
    <name evidence="2" type="ORF">ACJDT4_22370</name>
</gene>